<feature type="domain" description="RIO-type" evidence="9">
    <location>
        <begin position="93"/>
        <end position="136"/>
    </location>
</feature>
<dbReference type="OrthoDB" id="2687876at2759"/>
<sequence>MFYNLSDLRTVSRISDRIYWVSCDGETRILKVAQFKYEIPYLQQEVSVYSTLTSAGFPLAPRFIGYVYEETKDRTVGFLVEEIFGNPPDIQNLSECVKTVRLLHTFGIVHGDPNRYNFLMTENGAKVFDFEVSVAKEDVGHYLCRSRDSETYLLLTIRYSPLDIYSESKQTSISY</sequence>
<evidence type="ECO:0000256" key="2">
    <source>
        <dbReference type="ARBA" id="ARBA00022527"/>
    </source>
</evidence>
<reference evidence="11" key="1">
    <citation type="journal article" date="2017" name="Genome Biol.">
        <title>Comparative genomics reveals high biological diversity and specific adaptations in the industrially and medically important fungal genus Aspergillus.</title>
        <authorList>
            <person name="de Vries R.P."/>
            <person name="Riley R."/>
            <person name="Wiebenga A."/>
            <person name="Aguilar-Osorio G."/>
            <person name="Amillis S."/>
            <person name="Uchima C.A."/>
            <person name="Anderluh G."/>
            <person name="Asadollahi M."/>
            <person name="Askin M."/>
            <person name="Barry K."/>
            <person name="Battaglia E."/>
            <person name="Bayram O."/>
            <person name="Benocci T."/>
            <person name="Braus-Stromeyer S.A."/>
            <person name="Caldana C."/>
            <person name="Canovas D."/>
            <person name="Cerqueira G.C."/>
            <person name="Chen F."/>
            <person name="Chen W."/>
            <person name="Choi C."/>
            <person name="Clum A."/>
            <person name="Dos Santos R.A."/>
            <person name="Damasio A.R."/>
            <person name="Diallinas G."/>
            <person name="Emri T."/>
            <person name="Fekete E."/>
            <person name="Flipphi M."/>
            <person name="Freyberg S."/>
            <person name="Gallo A."/>
            <person name="Gournas C."/>
            <person name="Habgood R."/>
            <person name="Hainaut M."/>
            <person name="Harispe M.L."/>
            <person name="Henrissat B."/>
            <person name="Hilden K.S."/>
            <person name="Hope R."/>
            <person name="Hossain A."/>
            <person name="Karabika E."/>
            <person name="Karaffa L."/>
            <person name="Karanyi Z."/>
            <person name="Krasevec N."/>
            <person name="Kuo A."/>
            <person name="Kusch H."/>
            <person name="LaButti K."/>
            <person name="Lagendijk E.L."/>
            <person name="Lapidus A."/>
            <person name="Levasseur A."/>
            <person name="Lindquist E."/>
            <person name="Lipzen A."/>
            <person name="Logrieco A.F."/>
            <person name="MacCabe A."/>
            <person name="Maekelae M.R."/>
            <person name="Malavazi I."/>
            <person name="Melin P."/>
            <person name="Meyer V."/>
            <person name="Mielnichuk N."/>
            <person name="Miskei M."/>
            <person name="Molnar A.P."/>
            <person name="Mule G."/>
            <person name="Ngan C.Y."/>
            <person name="Orejas M."/>
            <person name="Orosz E."/>
            <person name="Ouedraogo J.P."/>
            <person name="Overkamp K.M."/>
            <person name="Park H.-S."/>
            <person name="Perrone G."/>
            <person name="Piumi F."/>
            <person name="Punt P.J."/>
            <person name="Ram A.F."/>
            <person name="Ramon A."/>
            <person name="Rauscher S."/>
            <person name="Record E."/>
            <person name="Riano-Pachon D.M."/>
            <person name="Robert V."/>
            <person name="Roehrig J."/>
            <person name="Ruller R."/>
            <person name="Salamov A."/>
            <person name="Salih N.S."/>
            <person name="Samson R.A."/>
            <person name="Sandor E."/>
            <person name="Sanguinetti M."/>
            <person name="Schuetze T."/>
            <person name="Sepcic K."/>
            <person name="Shelest E."/>
            <person name="Sherlock G."/>
            <person name="Sophianopoulou V."/>
            <person name="Squina F.M."/>
            <person name="Sun H."/>
            <person name="Susca A."/>
            <person name="Todd R.B."/>
            <person name="Tsang A."/>
            <person name="Unkles S.E."/>
            <person name="van de Wiele N."/>
            <person name="van Rossen-Uffink D."/>
            <person name="Oliveira J.V."/>
            <person name="Vesth T.C."/>
            <person name="Visser J."/>
            <person name="Yu J.-H."/>
            <person name="Zhou M."/>
            <person name="Andersen M.R."/>
            <person name="Archer D.B."/>
            <person name="Baker S.E."/>
            <person name="Benoit I."/>
            <person name="Brakhage A.A."/>
            <person name="Braus G.H."/>
            <person name="Fischer R."/>
            <person name="Frisvad J.C."/>
            <person name="Goldman G.H."/>
            <person name="Houbraken J."/>
            <person name="Oakley B."/>
            <person name="Pocsi I."/>
            <person name="Scazzocchio C."/>
            <person name="Seiboth B."/>
            <person name="vanKuyk P.A."/>
            <person name="Wortman J."/>
            <person name="Dyer P.S."/>
            <person name="Grigoriev I.V."/>
        </authorList>
    </citation>
    <scope>NUCLEOTIDE SEQUENCE [LARGE SCALE GENOMIC DNA]</scope>
    <source>
        <strain evidence="11">CBS 516.65</strain>
    </source>
</reference>
<keyword evidence="6" id="KW-0067">ATP-binding</keyword>
<name>A0A1L9VDV5_ASPGL</name>
<evidence type="ECO:0000313" key="10">
    <source>
        <dbReference type="EMBL" id="OJJ82090.1"/>
    </source>
</evidence>
<dbReference type="STRING" id="1160497.A0A1L9VDV5"/>
<keyword evidence="2" id="KW-0723">Serine/threonine-protein kinase</keyword>
<keyword evidence="5" id="KW-0418">Kinase</keyword>
<dbReference type="EC" id="2.7.11.1" evidence="1"/>
<keyword evidence="3" id="KW-0808">Transferase</keyword>
<dbReference type="RefSeq" id="XP_022398788.1">
    <property type="nucleotide sequence ID" value="XM_022547120.1"/>
</dbReference>
<dbReference type="GeneID" id="34463381"/>
<proteinExistence type="predicted"/>
<evidence type="ECO:0000259" key="9">
    <source>
        <dbReference type="Pfam" id="PF01163"/>
    </source>
</evidence>
<evidence type="ECO:0000313" key="11">
    <source>
        <dbReference type="Proteomes" id="UP000184300"/>
    </source>
</evidence>
<evidence type="ECO:0000256" key="6">
    <source>
        <dbReference type="ARBA" id="ARBA00022840"/>
    </source>
</evidence>
<keyword evidence="4" id="KW-0547">Nucleotide-binding</keyword>
<dbReference type="AlphaFoldDB" id="A0A1L9VDV5"/>
<dbReference type="InterPro" id="IPR011009">
    <property type="entry name" value="Kinase-like_dom_sf"/>
</dbReference>
<evidence type="ECO:0000256" key="7">
    <source>
        <dbReference type="ARBA" id="ARBA00047899"/>
    </source>
</evidence>
<evidence type="ECO:0000256" key="4">
    <source>
        <dbReference type="ARBA" id="ARBA00022741"/>
    </source>
</evidence>
<comment type="catalytic activity">
    <reaction evidence="7">
        <text>L-threonyl-[protein] + ATP = O-phospho-L-threonyl-[protein] + ADP + H(+)</text>
        <dbReference type="Rhea" id="RHEA:46608"/>
        <dbReference type="Rhea" id="RHEA-COMP:11060"/>
        <dbReference type="Rhea" id="RHEA-COMP:11605"/>
        <dbReference type="ChEBI" id="CHEBI:15378"/>
        <dbReference type="ChEBI" id="CHEBI:30013"/>
        <dbReference type="ChEBI" id="CHEBI:30616"/>
        <dbReference type="ChEBI" id="CHEBI:61977"/>
        <dbReference type="ChEBI" id="CHEBI:456216"/>
        <dbReference type="EC" id="2.7.11.1"/>
    </reaction>
</comment>
<evidence type="ECO:0000256" key="8">
    <source>
        <dbReference type="ARBA" id="ARBA00048679"/>
    </source>
</evidence>
<dbReference type="EMBL" id="KV878903">
    <property type="protein sequence ID" value="OJJ82090.1"/>
    <property type="molecule type" value="Genomic_DNA"/>
</dbReference>
<dbReference type="GO" id="GO:0004674">
    <property type="term" value="F:protein serine/threonine kinase activity"/>
    <property type="evidence" value="ECO:0007669"/>
    <property type="project" value="UniProtKB-KW"/>
</dbReference>
<evidence type="ECO:0000256" key="1">
    <source>
        <dbReference type="ARBA" id="ARBA00012513"/>
    </source>
</evidence>
<comment type="catalytic activity">
    <reaction evidence="8">
        <text>L-seryl-[protein] + ATP = O-phospho-L-seryl-[protein] + ADP + H(+)</text>
        <dbReference type="Rhea" id="RHEA:17989"/>
        <dbReference type="Rhea" id="RHEA-COMP:9863"/>
        <dbReference type="Rhea" id="RHEA-COMP:11604"/>
        <dbReference type="ChEBI" id="CHEBI:15378"/>
        <dbReference type="ChEBI" id="CHEBI:29999"/>
        <dbReference type="ChEBI" id="CHEBI:30616"/>
        <dbReference type="ChEBI" id="CHEBI:83421"/>
        <dbReference type="ChEBI" id="CHEBI:456216"/>
        <dbReference type="EC" id="2.7.11.1"/>
    </reaction>
</comment>
<accession>A0A1L9VDV5</accession>
<dbReference type="Gene3D" id="1.10.510.10">
    <property type="entry name" value="Transferase(Phosphotransferase) domain 1"/>
    <property type="match status" value="1"/>
</dbReference>
<keyword evidence="11" id="KW-1185">Reference proteome</keyword>
<dbReference type="Pfam" id="PF01163">
    <property type="entry name" value="RIO1"/>
    <property type="match status" value="1"/>
</dbReference>
<organism evidence="10 11">
    <name type="scientific">Aspergillus glaucus CBS 516.65</name>
    <dbReference type="NCBI Taxonomy" id="1160497"/>
    <lineage>
        <taxon>Eukaryota</taxon>
        <taxon>Fungi</taxon>
        <taxon>Dikarya</taxon>
        <taxon>Ascomycota</taxon>
        <taxon>Pezizomycotina</taxon>
        <taxon>Eurotiomycetes</taxon>
        <taxon>Eurotiomycetidae</taxon>
        <taxon>Eurotiales</taxon>
        <taxon>Aspergillaceae</taxon>
        <taxon>Aspergillus</taxon>
        <taxon>Aspergillus subgen. Aspergillus</taxon>
    </lineage>
</organism>
<gene>
    <name evidence="10" type="ORF">ASPGLDRAFT_49489</name>
</gene>
<dbReference type="InterPro" id="IPR018934">
    <property type="entry name" value="RIO_dom"/>
</dbReference>
<evidence type="ECO:0000256" key="5">
    <source>
        <dbReference type="ARBA" id="ARBA00022777"/>
    </source>
</evidence>
<protein>
    <recommendedName>
        <fullName evidence="1">non-specific serine/threonine protein kinase</fullName>
        <ecNumber evidence="1">2.7.11.1</ecNumber>
    </recommendedName>
</protein>
<dbReference type="GO" id="GO:0005524">
    <property type="term" value="F:ATP binding"/>
    <property type="evidence" value="ECO:0007669"/>
    <property type="project" value="UniProtKB-KW"/>
</dbReference>
<dbReference type="SUPFAM" id="SSF56112">
    <property type="entry name" value="Protein kinase-like (PK-like)"/>
    <property type="match status" value="1"/>
</dbReference>
<evidence type="ECO:0000256" key="3">
    <source>
        <dbReference type="ARBA" id="ARBA00022679"/>
    </source>
</evidence>
<dbReference type="Proteomes" id="UP000184300">
    <property type="component" value="Unassembled WGS sequence"/>
</dbReference>
<dbReference type="VEuPathDB" id="FungiDB:ASPGLDRAFT_49489"/>